<reference evidence="1" key="1">
    <citation type="submission" date="2016-07" db="EMBL/GenBank/DDBJ databases">
        <title>Microvirga ossetica sp. nov. a new species of rhizobia isolated from root nodules of the legume species Vicia alpestris Steven originated from North Ossetia region in the Caucasus.</title>
        <authorList>
            <person name="Safronova V.I."/>
            <person name="Kuznetsova I.G."/>
            <person name="Sazanova A.L."/>
            <person name="Belimov A."/>
            <person name="Andronov E."/>
            <person name="Osledkin Y.S."/>
            <person name="Onishchuk O.P."/>
            <person name="Kurchak O.N."/>
            <person name="Shaposhnikov A.I."/>
            <person name="Willems A."/>
            <person name="Tikhonovich I.A."/>
        </authorList>
    </citation>
    <scope>NUCLEOTIDE SEQUENCE [LARGE SCALE GENOMIC DNA]</scope>
    <source>
        <strain evidence="1">V5/3M</strain>
        <plasmid evidence="1">unnamed2</plasmid>
    </source>
</reference>
<geneLocation type="plasmid" evidence="1">
    <name>unnamed2</name>
</geneLocation>
<dbReference type="KEGG" id="moc:BB934_39235"/>
<keyword evidence="1" id="KW-0614">Plasmid</keyword>
<accession>A0A1B2EWD2</accession>
<dbReference type="AlphaFoldDB" id="A0A1B2EWD2"/>
<gene>
    <name evidence="1" type="ORF">BB934_39235</name>
</gene>
<organism evidence="1">
    <name type="scientific">Microvirga ossetica</name>
    <dbReference type="NCBI Taxonomy" id="1882682"/>
    <lineage>
        <taxon>Bacteria</taxon>
        <taxon>Pseudomonadati</taxon>
        <taxon>Pseudomonadota</taxon>
        <taxon>Alphaproteobacteria</taxon>
        <taxon>Hyphomicrobiales</taxon>
        <taxon>Methylobacteriaceae</taxon>
        <taxon>Microvirga</taxon>
    </lineage>
</organism>
<protein>
    <submittedName>
        <fullName evidence="1">Uncharacterized protein</fullName>
    </submittedName>
</protein>
<dbReference type="EMBL" id="CP016619">
    <property type="protein sequence ID" value="ANY84260.1"/>
    <property type="molecule type" value="Genomic_DNA"/>
</dbReference>
<evidence type="ECO:0000313" key="1">
    <source>
        <dbReference type="EMBL" id="ANY84260.1"/>
    </source>
</evidence>
<sequence>MMHLLHLRERTVRTWVATRAACWSRCAARFLSQGFGKEQKMGSYAISHCSLRTKGGSIQLSPSPMPVKHKSAIAHIWLSRFTIASADPLMAFQTRSLFEEPFELQAVAIMRCSKVFAVAR</sequence>
<proteinExistence type="predicted"/>
<name>A0A1B2EWD2_9HYPH</name>